<feature type="repeat" description="Solcar" evidence="9">
    <location>
        <begin position="13"/>
        <end position="99"/>
    </location>
</feature>
<dbReference type="InterPro" id="IPR050567">
    <property type="entry name" value="Mitochondrial_Carrier"/>
</dbReference>
<evidence type="ECO:0000313" key="12">
    <source>
        <dbReference type="EMBL" id="TPX36594.1"/>
    </source>
</evidence>
<evidence type="ECO:0000256" key="10">
    <source>
        <dbReference type="RuleBase" id="RU000488"/>
    </source>
</evidence>
<dbReference type="SUPFAM" id="SSF103506">
    <property type="entry name" value="Mitochondrial carrier"/>
    <property type="match status" value="1"/>
</dbReference>
<feature type="transmembrane region" description="Helical" evidence="11">
    <location>
        <begin position="207"/>
        <end position="224"/>
    </location>
</feature>
<evidence type="ECO:0008006" key="14">
    <source>
        <dbReference type="Google" id="ProtNLM"/>
    </source>
</evidence>
<dbReference type="GO" id="GO:1990575">
    <property type="term" value="P:mitochondrial L-ornithine transmembrane transport"/>
    <property type="evidence" value="ECO:0007669"/>
    <property type="project" value="TreeGrafter"/>
</dbReference>
<dbReference type="InterPro" id="IPR018108">
    <property type="entry name" value="MCP_transmembrane"/>
</dbReference>
<evidence type="ECO:0000256" key="3">
    <source>
        <dbReference type="ARBA" id="ARBA00022448"/>
    </source>
</evidence>
<dbReference type="GO" id="GO:0031966">
    <property type="term" value="C:mitochondrial membrane"/>
    <property type="evidence" value="ECO:0007669"/>
    <property type="project" value="UniProtKB-SubCell"/>
</dbReference>
<keyword evidence="7" id="KW-0496">Mitochondrion</keyword>
<evidence type="ECO:0000256" key="5">
    <source>
        <dbReference type="ARBA" id="ARBA00022737"/>
    </source>
</evidence>
<dbReference type="EMBL" id="QEAO01000004">
    <property type="protein sequence ID" value="TPX36594.1"/>
    <property type="molecule type" value="Genomic_DNA"/>
</dbReference>
<keyword evidence="4 9" id="KW-0812">Transmembrane</keyword>
<evidence type="ECO:0000256" key="7">
    <source>
        <dbReference type="ARBA" id="ARBA00023128"/>
    </source>
</evidence>
<dbReference type="AlphaFoldDB" id="A0A507CF94"/>
<gene>
    <name evidence="12" type="ORF">SmJEL517_g01297</name>
</gene>
<dbReference type="PROSITE" id="PS50920">
    <property type="entry name" value="SOLCAR"/>
    <property type="match status" value="3"/>
</dbReference>
<dbReference type="GeneID" id="42002522"/>
<dbReference type="RefSeq" id="XP_031026808.1">
    <property type="nucleotide sequence ID" value="XM_031167225.1"/>
</dbReference>
<accession>A0A507CF94</accession>
<feature type="transmembrane region" description="Helical" evidence="11">
    <location>
        <begin position="167"/>
        <end position="187"/>
    </location>
</feature>
<keyword evidence="5" id="KW-0677">Repeat</keyword>
<comment type="subcellular location">
    <subcellularLocation>
        <location evidence="1">Mitochondrion membrane</location>
        <topology evidence="1">Multi-pass membrane protein</topology>
    </subcellularLocation>
</comment>
<dbReference type="Gene3D" id="1.50.40.10">
    <property type="entry name" value="Mitochondrial carrier domain"/>
    <property type="match status" value="1"/>
</dbReference>
<evidence type="ECO:0000256" key="1">
    <source>
        <dbReference type="ARBA" id="ARBA00004225"/>
    </source>
</evidence>
<sequence length="298" mass="33003">MEASAIRERAATVERVTSIIAGILSGATKLLIGHPFDTVKVRIQSEGGLGRFKGPLDCLLATVRREGVFALYKGATPPLIGWGLMDATQYFALANFRLLLQGGDPSKPLTVPQHALAGLGAGVVVPLVATPVELLKSKLQVQYDKAARVYKGPIDCAKQLIRNNGPAALWFGLVPNIAFRSWFAVLWGSFPIYQDMLRKLKVPEVSVAFWAGGLAAQTFWLFALPADVIKNRYMCQPDIKPRRWNNMFEVTSYIYKTDGLKGFFRGFVPVSIRAFPMNSCAIFVMDYTMKTGRRYGNY</sequence>
<evidence type="ECO:0000256" key="8">
    <source>
        <dbReference type="ARBA" id="ARBA00023136"/>
    </source>
</evidence>
<dbReference type="OrthoDB" id="193856at2759"/>
<dbReference type="PANTHER" id="PTHR45624">
    <property type="entry name" value="MITOCHONDRIAL BASIC AMINO ACIDS TRANSPORTER-RELATED"/>
    <property type="match status" value="1"/>
</dbReference>
<evidence type="ECO:0000313" key="13">
    <source>
        <dbReference type="Proteomes" id="UP000319731"/>
    </source>
</evidence>
<keyword evidence="8 9" id="KW-0472">Membrane</keyword>
<protein>
    <recommendedName>
        <fullName evidence="14">Mitochondrial carrier domain-containing protein</fullName>
    </recommendedName>
</protein>
<feature type="repeat" description="Solcar" evidence="9">
    <location>
        <begin position="109"/>
        <end position="196"/>
    </location>
</feature>
<organism evidence="12 13">
    <name type="scientific">Synchytrium microbalum</name>
    <dbReference type="NCBI Taxonomy" id="1806994"/>
    <lineage>
        <taxon>Eukaryota</taxon>
        <taxon>Fungi</taxon>
        <taxon>Fungi incertae sedis</taxon>
        <taxon>Chytridiomycota</taxon>
        <taxon>Chytridiomycota incertae sedis</taxon>
        <taxon>Chytridiomycetes</taxon>
        <taxon>Synchytriales</taxon>
        <taxon>Synchytriaceae</taxon>
        <taxon>Synchytrium</taxon>
    </lineage>
</organism>
<proteinExistence type="inferred from homology"/>
<evidence type="ECO:0000256" key="2">
    <source>
        <dbReference type="ARBA" id="ARBA00006375"/>
    </source>
</evidence>
<evidence type="ECO:0000256" key="11">
    <source>
        <dbReference type="SAM" id="Phobius"/>
    </source>
</evidence>
<dbReference type="InterPro" id="IPR023395">
    <property type="entry name" value="MCP_dom_sf"/>
</dbReference>
<feature type="repeat" description="Solcar" evidence="9">
    <location>
        <begin position="203"/>
        <end position="291"/>
    </location>
</feature>
<dbReference type="Proteomes" id="UP000319731">
    <property type="component" value="Unassembled WGS sequence"/>
</dbReference>
<dbReference type="GO" id="GO:0000064">
    <property type="term" value="F:L-ornithine transmembrane transporter activity"/>
    <property type="evidence" value="ECO:0007669"/>
    <property type="project" value="TreeGrafter"/>
</dbReference>
<reference evidence="12 13" key="1">
    <citation type="journal article" date="2019" name="Sci. Rep.">
        <title>Comparative genomics of chytrid fungi reveal insights into the obligate biotrophic and pathogenic lifestyle of Synchytrium endobioticum.</title>
        <authorList>
            <person name="van de Vossenberg B.T.L.H."/>
            <person name="Warris S."/>
            <person name="Nguyen H.D.T."/>
            <person name="van Gent-Pelzer M.P.E."/>
            <person name="Joly D.L."/>
            <person name="van de Geest H.C."/>
            <person name="Bonants P.J.M."/>
            <person name="Smith D.S."/>
            <person name="Levesque C.A."/>
            <person name="van der Lee T.A.J."/>
        </authorList>
    </citation>
    <scope>NUCLEOTIDE SEQUENCE [LARGE SCALE GENOMIC DNA]</scope>
    <source>
        <strain evidence="12 13">JEL517</strain>
    </source>
</reference>
<evidence type="ECO:0000256" key="6">
    <source>
        <dbReference type="ARBA" id="ARBA00022989"/>
    </source>
</evidence>
<evidence type="ECO:0000256" key="4">
    <source>
        <dbReference type="ARBA" id="ARBA00022692"/>
    </source>
</evidence>
<evidence type="ECO:0000256" key="9">
    <source>
        <dbReference type="PROSITE-ProRule" id="PRU00282"/>
    </source>
</evidence>
<keyword evidence="3 10" id="KW-0813">Transport</keyword>
<comment type="caution">
    <text evidence="12">The sequence shown here is derived from an EMBL/GenBank/DDBJ whole genome shotgun (WGS) entry which is preliminary data.</text>
</comment>
<dbReference type="PANTHER" id="PTHR45624:SF57">
    <property type="entry name" value="MITOCHONDRIAL SUBSTRATE CARRIER FAMILY PROTEIN L"/>
    <property type="match status" value="1"/>
</dbReference>
<dbReference type="Pfam" id="PF00153">
    <property type="entry name" value="Mito_carr"/>
    <property type="match status" value="3"/>
</dbReference>
<keyword evidence="13" id="KW-1185">Reference proteome</keyword>
<keyword evidence="6 11" id="KW-1133">Transmembrane helix</keyword>
<name>A0A507CF94_9FUNG</name>
<comment type="similarity">
    <text evidence="2 10">Belongs to the mitochondrial carrier (TC 2.A.29) family.</text>
</comment>